<dbReference type="AlphaFoldDB" id="A0A377M3L8"/>
<sequence length="79" mass="8535">MRGQALLYMLDDSINVAKFEAFLGGEFKLPADTLLGKKGRPAALPGIRLWCGGEIVIKVETKLRLVAPLMQAPLSAVPE</sequence>
<evidence type="ECO:0000313" key="2">
    <source>
        <dbReference type="Proteomes" id="UP000255106"/>
    </source>
</evidence>
<dbReference type="Proteomes" id="UP000255106">
    <property type="component" value="Unassembled WGS sequence"/>
</dbReference>
<gene>
    <name evidence="1" type="ORF">NCTC10005_05294</name>
</gene>
<protein>
    <submittedName>
        <fullName evidence="1">Uncharacterized protein</fullName>
    </submittedName>
</protein>
<evidence type="ECO:0000313" key="1">
    <source>
        <dbReference type="EMBL" id="STQ12503.1"/>
    </source>
</evidence>
<accession>A0A377M3L8</accession>
<dbReference type="EMBL" id="UGJB01000004">
    <property type="protein sequence ID" value="STQ12503.1"/>
    <property type="molecule type" value="Genomic_DNA"/>
</dbReference>
<proteinExistence type="predicted"/>
<organism evidence="1 2">
    <name type="scientific">Enterobacter cloacae</name>
    <dbReference type="NCBI Taxonomy" id="550"/>
    <lineage>
        <taxon>Bacteria</taxon>
        <taxon>Pseudomonadati</taxon>
        <taxon>Pseudomonadota</taxon>
        <taxon>Gammaproteobacteria</taxon>
        <taxon>Enterobacterales</taxon>
        <taxon>Enterobacteriaceae</taxon>
        <taxon>Enterobacter</taxon>
        <taxon>Enterobacter cloacae complex</taxon>
    </lineage>
</organism>
<name>A0A377M3L8_ENTCL</name>
<reference evidence="1 2" key="1">
    <citation type="submission" date="2018-06" db="EMBL/GenBank/DDBJ databases">
        <authorList>
            <consortium name="Pathogen Informatics"/>
            <person name="Doyle S."/>
        </authorList>
    </citation>
    <scope>NUCLEOTIDE SEQUENCE [LARGE SCALE GENOMIC DNA]</scope>
    <source>
        <strain evidence="1 2">NCTC10005</strain>
    </source>
</reference>